<evidence type="ECO:0000313" key="1">
    <source>
        <dbReference type="EMBL" id="CAG6464664.1"/>
    </source>
</evidence>
<protein>
    <submittedName>
        <fullName evidence="1">(northern house mosquito) hypothetical protein</fullName>
    </submittedName>
</protein>
<proteinExistence type="predicted"/>
<dbReference type="EMBL" id="HBUE01051637">
    <property type="protein sequence ID" value="CAG6464664.1"/>
    <property type="molecule type" value="Transcribed_RNA"/>
</dbReference>
<sequence length="160" mass="18808">MSMNVIRKKKTNLITKKDNNYLVELPKVFFRSHFVYRYYSINMCVLTRSTKLLTTPSCTFTKTIIEKNKNKYIEDILAKKNSSINQLLEAAAATAVVQQTKVYILVRKDHNLLNAVKNKEQKSAEIVRRTRKIKHTRLLIVSTLKKRKCAPFNNWFVCFY</sequence>
<accession>A0A8D8AVV6</accession>
<dbReference type="EMBL" id="HBUE01162565">
    <property type="protein sequence ID" value="CAG6511031.1"/>
    <property type="molecule type" value="Transcribed_RNA"/>
</dbReference>
<dbReference type="EMBL" id="HBUE01267752">
    <property type="protein sequence ID" value="CAG6562436.1"/>
    <property type="molecule type" value="Transcribed_RNA"/>
</dbReference>
<reference evidence="1" key="1">
    <citation type="submission" date="2021-05" db="EMBL/GenBank/DDBJ databases">
        <authorList>
            <person name="Alioto T."/>
            <person name="Alioto T."/>
            <person name="Gomez Garrido J."/>
        </authorList>
    </citation>
    <scope>NUCLEOTIDE SEQUENCE</scope>
</reference>
<dbReference type="AlphaFoldDB" id="A0A8D8AVV6"/>
<organism evidence="1">
    <name type="scientific">Culex pipiens</name>
    <name type="common">House mosquito</name>
    <dbReference type="NCBI Taxonomy" id="7175"/>
    <lineage>
        <taxon>Eukaryota</taxon>
        <taxon>Metazoa</taxon>
        <taxon>Ecdysozoa</taxon>
        <taxon>Arthropoda</taxon>
        <taxon>Hexapoda</taxon>
        <taxon>Insecta</taxon>
        <taxon>Pterygota</taxon>
        <taxon>Neoptera</taxon>
        <taxon>Endopterygota</taxon>
        <taxon>Diptera</taxon>
        <taxon>Nematocera</taxon>
        <taxon>Culicoidea</taxon>
        <taxon>Culicidae</taxon>
        <taxon>Culicinae</taxon>
        <taxon>Culicini</taxon>
        <taxon>Culex</taxon>
        <taxon>Culex</taxon>
    </lineage>
</organism>
<name>A0A8D8AVV6_CULPI</name>